<dbReference type="Pfam" id="PF00345">
    <property type="entry name" value="PapD_N"/>
    <property type="match status" value="1"/>
</dbReference>
<dbReference type="GO" id="GO:0071555">
    <property type="term" value="P:cell wall organization"/>
    <property type="evidence" value="ECO:0007669"/>
    <property type="project" value="InterPro"/>
</dbReference>
<gene>
    <name evidence="3" type="ORF">BSIN_1517</name>
</gene>
<keyword evidence="1" id="KW-0732">Signal</keyword>
<protein>
    <submittedName>
        <fullName evidence="3">Sigma-fimbriae chaperone protein</fullName>
    </submittedName>
</protein>
<dbReference type="PROSITE" id="PS51257">
    <property type="entry name" value="PROKAR_LIPOPROTEIN"/>
    <property type="match status" value="1"/>
</dbReference>
<feature type="domain" description="Pili assembly chaperone N-terminal" evidence="2">
    <location>
        <begin position="33"/>
        <end position="152"/>
    </location>
</feature>
<reference evidence="3 4" key="1">
    <citation type="submission" date="2017-04" db="EMBL/GenBank/DDBJ databases">
        <authorList>
            <person name="Afonso C.L."/>
            <person name="Miller P.J."/>
            <person name="Scott M.A."/>
            <person name="Spackman E."/>
            <person name="Goraichik I."/>
            <person name="Dimitrov K.M."/>
            <person name="Suarez D.L."/>
            <person name="Swayne D.E."/>
        </authorList>
    </citation>
    <scope>NUCLEOTIDE SEQUENCE [LARGE SCALE GENOMIC DNA]</scope>
    <source>
        <strain evidence="3">LMG 28154</strain>
    </source>
</reference>
<dbReference type="InterPro" id="IPR008962">
    <property type="entry name" value="PapD-like_sf"/>
</dbReference>
<dbReference type="GO" id="GO:0030288">
    <property type="term" value="C:outer membrane-bounded periplasmic space"/>
    <property type="evidence" value="ECO:0007669"/>
    <property type="project" value="InterPro"/>
</dbReference>
<organism evidence="3 4">
    <name type="scientific">Burkholderia singularis</name>
    <dbReference type="NCBI Taxonomy" id="1503053"/>
    <lineage>
        <taxon>Bacteria</taxon>
        <taxon>Pseudomonadati</taxon>
        <taxon>Pseudomonadota</taxon>
        <taxon>Betaproteobacteria</taxon>
        <taxon>Burkholderiales</taxon>
        <taxon>Burkholderiaceae</taxon>
        <taxon>Burkholderia</taxon>
        <taxon>pseudomallei group</taxon>
    </lineage>
</organism>
<dbReference type="EMBL" id="FXAN01000013">
    <property type="protein sequence ID" value="SMF98226.1"/>
    <property type="molecule type" value="Genomic_DNA"/>
</dbReference>
<dbReference type="AlphaFoldDB" id="A0A238GZ09"/>
<evidence type="ECO:0000256" key="1">
    <source>
        <dbReference type="SAM" id="SignalP"/>
    </source>
</evidence>
<accession>A0A238GZ09</accession>
<sequence length="247" mass="26411">MTTLLRRRVGAPLVALAAIAALAAAACARAATLQISPVTVELSADTPATGITLRNPGARPIYGQVRTYQWSQDQGDDVLTPAPGLAASPPLVQIGTHGEQLVRLVRLARDKPQREESYRVLIDELPTPDAPVVNGIAIRLRYSIPVFVEPDAALTPPKLTWHLVREPAGWLLRVANDGGRHAQIAAVQLVDDAGRTHDVAPGLLGYALAGSMRQWPLSVDAAQAAPRIRQVRATVNTQPTQADVDPR</sequence>
<dbReference type="PANTHER" id="PTHR30251">
    <property type="entry name" value="PILUS ASSEMBLY CHAPERONE"/>
    <property type="match status" value="1"/>
</dbReference>
<feature type="signal peptide" evidence="1">
    <location>
        <begin position="1"/>
        <end position="30"/>
    </location>
</feature>
<evidence type="ECO:0000313" key="3">
    <source>
        <dbReference type="EMBL" id="SMF98226.1"/>
    </source>
</evidence>
<dbReference type="Proteomes" id="UP000198460">
    <property type="component" value="Unassembled WGS sequence"/>
</dbReference>
<name>A0A238GZ09_9BURK</name>
<proteinExistence type="predicted"/>
<dbReference type="InterPro" id="IPR050643">
    <property type="entry name" value="Periplasmic_pilus_chap"/>
</dbReference>
<dbReference type="PANTHER" id="PTHR30251:SF4">
    <property type="entry name" value="SLR1668 PROTEIN"/>
    <property type="match status" value="1"/>
</dbReference>
<feature type="chain" id="PRO_5012940935" evidence="1">
    <location>
        <begin position="31"/>
        <end position="247"/>
    </location>
</feature>
<evidence type="ECO:0000313" key="4">
    <source>
        <dbReference type="Proteomes" id="UP000198460"/>
    </source>
</evidence>
<dbReference type="InterPro" id="IPR016147">
    <property type="entry name" value="Pili_assmbl_chaperone_N"/>
</dbReference>
<dbReference type="SUPFAM" id="SSF49354">
    <property type="entry name" value="PapD-like"/>
    <property type="match status" value="1"/>
</dbReference>
<evidence type="ECO:0000259" key="2">
    <source>
        <dbReference type="Pfam" id="PF00345"/>
    </source>
</evidence>
<dbReference type="Gene3D" id="2.60.40.10">
    <property type="entry name" value="Immunoglobulins"/>
    <property type="match status" value="1"/>
</dbReference>
<dbReference type="InterPro" id="IPR013783">
    <property type="entry name" value="Ig-like_fold"/>
</dbReference>